<dbReference type="SMART" id="SM00034">
    <property type="entry name" value="CLECT"/>
    <property type="match status" value="1"/>
</dbReference>
<feature type="domain" description="EGF-like" evidence="7">
    <location>
        <begin position="177"/>
        <end position="217"/>
    </location>
</feature>
<dbReference type="InterPro" id="IPR057774">
    <property type="entry name" value="D8C_UMOD/GP2/OIT3-like"/>
</dbReference>
<dbReference type="InterPro" id="IPR051586">
    <property type="entry name" value="PKC-binding_NELL"/>
</dbReference>
<dbReference type="SUPFAM" id="SSF56436">
    <property type="entry name" value="C-type lectin-like"/>
    <property type="match status" value="1"/>
</dbReference>
<dbReference type="SMART" id="SM00179">
    <property type="entry name" value="EGF_CA"/>
    <property type="match status" value="3"/>
</dbReference>
<dbReference type="InterPro" id="IPR000152">
    <property type="entry name" value="EGF-type_Asp/Asn_hydroxyl_site"/>
</dbReference>
<sequence>MVRQNGSNFERICQQSWSYFSGYCYFTSRTCGSWLTAVSNCSTMSSSLVTVHNQNENVYIQHRPNGERSWIGLNDRSVEGSFVWTNKEISSFRFWAPQQPNDWKNEDCVHTLGARHGYTWNDVSCHNCYNYTCFKDLDECTTGSHSCDANSVCQNNAGSYTCSCNAGYTGDGKTCNDIDECSSNAHSCGVNAVCNNAVGSYACACKAGYSGDGRTCTDIDECASGTDDCHTSRASCTNTVGSFNCSCNSSYIGDGRTCNIPSECQNYGSLNSRTRRTSYNWYNSYCDSSLGPGWFRFQGSAGTRMATSCPSYGSCGTYYPGWLSGGHPTVADGQVTRTVYFNNGYCYSYSTSIKVRNCGSYYVYYLSGTPGGRCNLRYCGTN</sequence>
<dbReference type="PROSITE" id="PS00615">
    <property type="entry name" value="C_TYPE_LECTIN_1"/>
    <property type="match status" value="1"/>
</dbReference>
<evidence type="ECO:0000256" key="6">
    <source>
        <dbReference type="PROSITE-ProRule" id="PRU00076"/>
    </source>
</evidence>
<feature type="domain" description="EGF-like" evidence="7">
    <location>
        <begin position="218"/>
        <end position="259"/>
    </location>
</feature>
<dbReference type="PANTHER" id="PTHR24042">
    <property type="entry name" value="NEL HOMOLOG"/>
    <property type="match status" value="1"/>
</dbReference>
<dbReference type="PROSITE" id="PS01187">
    <property type="entry name" value="EGF_CA"/>
    <property type="match status" value="2"/>
</dbReference>
<organism evidence="9 10">
    <name type="scientific">Porites evermanni</name>
    <dbReference type="NCBI Taxonomy" id="104178"/>
    <lineage>
        <taxon>Eukaryota</taxon>
        <taxon>Metazoa</taxon>
        <taxon>Cnidaria</taxon>
        <taxon>Anthozoa</taxon>
        <taxon>Hexacorallia</taxon>
        <taxon>Scleractinia</taxon>
        <taxon>Fungiina</taxon>
        <taxon>Poritidae</taxon>
        <taxon>Porites</taxon>
    </lineage>
</organism>
<dbReference type="PROSITE" id="PS00010">
    <property type="entry name" value="ASX_HYDROXYL"/>
    <property type="match status" value="3"/>
</dbReference>
<evidence type="ECO:0000259" key="7">
    <source>
        <dbReference type="PROSITE" id="PS50026"/>
    </source>
</evidence>
<dbReference type="Pfam" id="PF12947">
    <property type="entry name" value="EGF_3"/>
    <property type="match status" value="1"/>
</dbReference>
<evidence type="ECO:0000256" key="2">
    <source>
        <dbReference type="ARBA" id="ARBA00022729"/>
    </source>
</evidence>
<dbReference type="SMART" id="SM00181">
    <property type="entry name" value="EGF"/>
    <property type="match status" value="3"/>
</dbReference>
<evidence type="ECO:0000313" key="10">
    <source>
        <dbReference type="Proteomes" id="UP001159427"/>
    </source>
</evidence>
<dbReference type="Pfam" id="PF23283">
    <property type="entry name" value="D8C_UMOD"/>
    <property type="match status" value="1"/>
</dbReference>
<dbReference type="PROSITE" id="PS50026">
    <property type="entry name" value="EGF_3"/>
    <property type="match status" value="3"/>
</dbReference>
<keyword evidence="5" id="KW-0325">Glycoprotein</keyword>
<dbReference type="SUPFAM" id="SSF57196">
    <property type="entry name" value="EGF/Laminin"/>
    <property type="match status" value="3"/>
</dbReference>
<protein>
    <submittedName>
        <fullName evidence="9">Uncharacterized protein</fullName>
    </submittedName>
</protein>
<dbReference type="CDD" id="cd00054">
    <property type="entry name" value="EGF_CA"/>
    <property type="match status" value="3"/>
</dbReference>
<keyword evidence="1 6" id="KW-0245">EGF-like domain</keyword>
<evidence type="ECO:0000256" key="5">
    <source>
        <dbReference type="ARBA" id="ARBA00023180"/>
    </source>
</evidence>
<dbReference type="Gene3D" id="2.10.25.10">
    <property type="entry name" value="Laminin"/>
    <property type="match status" value="3"/>
</dbReference>
<proteinExistence type="predicted"/>
<dbReference type="InterPro" id="IPR001881">
    <property type="entry name" value="EGF-like_Ca-bd_dom"/>
</dbReference>
<dbReference type="InterPro" id="IPR016187">
    <property type="entry name" value="CTDL_fold"/>
</dbReference>
<evidence type="ECO:0000259" key="8">
    <source>
        <dbReference type="PROSITE" id="PS50041"/>
    </source>
</evidence>
<evidence type="ECO:0000313" key="9">
    <source>
        <dbReference type="EMBL" id="CAH3177781.1"/>
    </source>
</evidence>
<dbReference type="PANTHER" id="PTHR24042:SF5">
    <property type="entry name" value="EGF-LIKE CALCIUM-BINDING DOMAIN-CONTAINING PROTEIN"/>
    <property type="match status" value="1"/>
</dbReference>
<dbReference type="PROSITE" id="PS50041">
    <property type="entry name" value="C_TYPE_LECTIN_2"/>
    <property type="match status" value="1"/>
</dbReference>
<dbReference type="InterPro" id="IPR049883">
    <property type="entry name" value="NOTCH1_EGF-like"/>
</dbReference>
<dbReference type="InterPro" id="IPR016186">
    <property type="entry name" value="C-type_lectin-like/link_sf"/>
</dbReference>
<dbReference type="Pfam" id="PF00059">
    <property type="entry name" value="Lectin_C"/>
    <property type="match status" value="1"/>
</dbReference>
<comment type="caution">
    <text evidence="6">Lacks conserved residue(s) required for the propagation of feature annotation.</text>
</comment>
<dbReference type="Pfam" id="PF07645">
    <property type="entry name" value="EGF_CA"/>
    <property type="match status" value="2"/>
</dbReference>
<dbReference type="EMBL" id="CALNXI010001823">
    <property type="protein sequence ID" value="CAH3177781.1"/>
    <property type="molecule type" value="Genomic_DNA"/>
</dbReference>
<accession>A0ABN8REY1</accession>
<comment type="caution">
    <text evidence="9">The sequence shown here is derived from an EMBL/GenBank/DDBJ whole genome shotgun (WGS) entry which is preliminary data.</text>
</comment>
<keyword evidence="2" id="KW-0732">Signal</keyword>
<dbReference type="InterPro" id="IPR018378">
    <property type="entry name" value="C-type_lectin_CS"/>
</dbReference>
<dbReference type="InterPro" id="IPR018097">
    <property type="entry name" value="EGF_Ca-bd_CS"/>
</dbReference>
<feature type="domain" description="EGF-like" evidence="7">
    <location>
        <begin position="136"/>
        <end position="176"/>
    </location>
</feature>
<name>A0ABN8REY1_9CNID</name>
<evidence type="ECO:0000256" key="1">
    <source>
        <dbReference type="ARBA" id="ARBA00022536"/>
    </source>
</evidence>
<evidence type="ECO:0000256" key="3">
    <source>
        <dbReference type="ARBA" id="ARBA00022737"/>
    </source>
</evidence>
<keyword evidence="3" id="KW-0677">Repeat</keyword>
<evidence type="ECO:0000256" key="4">
    <source>
        <dbReference type="ARBA" id="ARBA00023157"/>
    </source>
</evidence>
<gene>
    <name evidence="9" type="ORF">PEVE_00011437</name>
</gene>
<dbReference type="InterPro" id="IPR000742">
    <property type="entry name" value="EGF"/>
</dbReference>
<dbReference type="PROSITE" id="PS01186">
    <property type="entry name" value="EGF_2"/>
    <property type="match status" value="2"/>
</dbReference>
<keyword evidence="4" id="KW-1015">Disulfide bond</keyword>
<reference evidence="9 10" key="1">
    <citation type="submission" date="2022-05" db="EMBL/GenBank/DDBJ databases">
        <authorList>
            <consortium name="Genoscope - CEA"/>
            <person name="William W."/>
        </authorList>
    </citation>
    <scope>NUCLEOTIDE SEQUENCE [LARGE SCALE GENOMIC DNA]</scope>
</reference>
<dbReference type="InterPro" id="IPR024731">
    <property type="entry name" value="NELL2-like_EGF"/>
</dbReference>
<keyword evidence="10" id="KW-1185">Reference proteome</keyword>
<dbReference type="Gene3D" id="3.10.100.10">
    <property type="entry name" value="Mannose-Binding Protein A, subunit A"/>
    <property type="match status" value="1"/>
</dbReference>
<dbReference type="InterPro" id="IPR001304">
    <property type="entry name" value="C-type_lectin-like"/>
</dbReference>
<feature type="domain" description="C-type lectin" evidence="8">
    <location>
        <begin position="20"/>
        <end position="134"/>
    </location>
</feature>
<dbReference type="Proteomes" id="UP001159427">
    <property type="component" value="Unassembled WGS sequence"/>
</dbReference>